<reference evidence="1" key="1">
    <citation type="submission" date="2022-10" db="EMBL/GenBank/DDBJ databases">
        <title>Complete Genome of Trichothecium roseum strain YXFP-22015, a Plant Pathogen Isolated from Citrus.</title>
        <authorList>
            <person name="Wang Y."/>
            <person name="Zhu L."/>
        </authorList>
    </citation>
    <scope>NUCLEOTIDE SEQUENCE</scope>
    <source>
        <strain evidence="1">YXFP-22015</strain>
    </source>
</reference>
<gene>
    <name evidence="1" type="ORF">N3K66_002784</name>
</gene>
<dbReference type="EMBL" id="CM047941">
    <property type="protein sequence ID" value="KAI9903432.1"/>
    <property type="molecule type" value="Genomic_DNA"/>
</dbReference>
<protein>
    <submittedName>
        <fullName evidence="1">Uncharacterized protein</fullName>
    </submittedName>
</protein>
<comment type="caution">
    <text evidence="1">The sequence shown here is derived from an EMBL/GenBank/DDBJ whole genome shotgun (WGS) entry which is preliminary data.</text>
</comment>
<evidence type="ECO:0000313" key="1">
    <source>
        <dbReference type="EMBL" id="KAI9903432.1"/>
    </source>
</evidence>
<sequence>MRWSTVTKAWILGGGVGVGLLPLGSLARALGSGTEVLLEGRRQQEQQQQQPLQDVVTWDDRSLMIDGERVMIFSGEVHPFRLPVPGLWADVLQKMKAAGYNCVSVYVDWHLLEAERGEYRAEGNFALEPFFEAARAAGLYVIARPGPYINAEVSGGGFPGWLTRVNGTLRASSPSPSSSDDETAGGDNYLDATELYTRRVGEAIAAAEITKGGPVILFQPENEYQNAADDYAGPFPDYPYWNRVVAQYRAAGVTVPSINNEAHMKGYVTAHTEGKVDIYGHDSYPLGFDCDNPTVWPEDGLPTGWLGVNDGLAPDSPYTIPEFQGGGFQHWGGNGFENCALLLNMEFERVLYKNNYAVGTTIFNIYMVYGGTNYANIGHAEGYTSYDYGAQITEERLVSREKYAEAKLQANFFHVSPAYLAADRHNSSLEYTDGEVVTVTPATTETTKFYIARHTRYDSTEPARYRLTVNTATRGDIQIPQLGNNNNNSSSSSSNATLVLNRRDSKIHVSDYPVGTRHSLVYSSAEVFTWKQYRGSTVLVLYGGPDEHHELAVERTGGDDADDDVDNDVDVVEGEVKIEKVDGEDGYDIIAWDISDDVEDRKVVRLGSLYIYLLNRNEAYNFWVPPTGEPASYGTSDIILRAGYLIRSAHTTTDGNNNSQALHITGDLNATSTTLDIIGGFPPDIQTLTFNNRSIPFARDPRRAGAVSATVHSSAPDLDLDPDRLPPLADLDWRVTDALPELSPSYDDSPWPAADLAVSPNDRFPITTPTSLYAGDYGFHAGSLLYRGHFTTPAANNTDTTTNGNDSNSGSLQIVAQGGQAFGFSVWLDGTFLSSWTGAAEAYNGTLTIPLSPSNPDLLAPGTEHVITVLIDHMGLNGNYVIGEETLKQPRGILSYALTLPSDRSIPASDISWKLTGNLGGESYRDLVRGPLNEGALCPERQGFHLPSPPSRSWPRADPSSHVFGEPGVRFYTAPLDLDIPAGYDVPLSIQFSTPPPSNDTSTPAPETAACRAQLFVNGYQFGKYVPHIGPQTRFPVPEGVLDHRGPNTLALAVWGMEPGASLGPVRWEVGMVSETGYGRVQLSEAPAWEEREDAY</sequence>
<name>A0ACC0VAG6_9HYPO</name>
<keyword evidence="2" id="KW-1185">Reference proteome</keyword>
<proteinExistence type="predicted"/>
<organism evidence="1 2">
    <name type="scientific">Trichothecium roseum</name>
    <dbReference type="NCBI Taxonomy" id="47278"/>
    <lineage>
        <taxon>Eukaryota</taxon>
        <taxon>Fungi</taxon>
        <taxon>Dikarya</taxon>
        <taxon>Ascomycota</taxon>
        <taxon>Pezizomycotina</taxon>
        <taxon>Sordariomycetes</taxon>
        <taxon>Hypocreomycetidae</taxon>
        <taxon>Hypocreales</taxon>
        <taxon>Hypocreales incertae sedis</taxon>
        <taxon>Trichothecium</taxon>
    </lineage>
</organism>
<dbReference type="Proteomes" id="UP001163324">
    <property type="component" value="Chromosome 2"/>
</dbReference>
<evidence type="ECO:0000313" key="2">
    <source>
        <dbReference type="Proteomes" id="UP001163324"/>
    </source>
</evidence>
<accession>A0ACC0VAG6</accession>